<dbReference type="Pfam" id="PF00023">
    <property type="entry name" value="Ank"/>
    <property type="match status" value="1"/>
</dbReference>
<dbReference type="PANTHER" id="PTHR24116">
    <property type="entry name" value="KINASE D-INTERACTING SUBSTRATE OF 220 KDA"/>
    <property type="match status" value="1"/>
</dbReference>
<evidence type="ECO:0000256" key="1">
    <source>
        <dbReference type="PROSITE-ProRule" id="PRU00023"/>
    </source>
</evidence>
<dbReference type="SMART" id="SM00248">
    <property type="entry name" value="ANK"/>
    <property type="match status" value="3"/>
</dbReference>
<keyword evidence="1" id="KW-0040">ANK repeat</keyword>
<dbReference type="SUPFAM" id="SSF48403">
    <property type="entry name" value="Ankyrin repeat"/>
    <property type="match status" value="1"/>
</dbReference>
<protein>
    <submittedName>
        <fullName evidence="3">Uncharacterized protein</fullName>
    </submittedName>
</protein>
<dbReference type="InterPro" id="IPR036770">
    <property type="entry name" value="Ankyrin_rpt-contain_sf"/>
</dbReference>
<sequence length="181" mass="19609">MDTTTSLKMSTLATQSLFSAVEEEDMAAIRAHLDKFKEVDGRSESGQTALMLAAEQGSLEIVQELIRRGANINLDDVDCWTALISAAREGHVEVVTELLANNANLEHRDMGGWSALMWAAYKGRTEVARLLLEKELIPTSLGSTASTPLFGRQDEVTRRSSASCSSTEAKSTVPTSMAPHP</sequence>
<evidence type="ECO:0000313" key="4">
    <source>
        <dbReference type="Proteomes" id="UP001044222"/>
    </source>
</evidence>
<feature type="repeat" description="ANK" evidence="1">
    <location>
        <begin position="45"/>
        <end position="77"/>
    </location>
</feature>
<accession>A0A9D3SBQ6</accession>
<feature type="compositionally biased region" description="Low complexity" evidence="2">
    <location>
        <begin position="159"/>
        <end position="172"/>
    </location>
</feature>
<dbReference type="AlphaFoldDB" id="A0A9D3SBQ6"/>
<dbReference type="FunFam" id="1.25.40.20:FF:000047">
    <property type="entry name" value="Kinase D-interacting substrate of 220 kDa B"/>
    <property type="match status" value="1"/>
</dbReference>
<dbReference type="Proteomes" id="UP001044222">
    <property type="component" value="Unassembled WGS sequence"/>
</dbReference>
<dbReference type="GO" id="GO:0019887">
    <property type="term" value="F:protein kinase regulator activity"/>
    <property type="evidence" value="ECO:0007669"/>
    <property type="project" value="TreeGrafter"/>
</dbReference>
<proteinExistence type="predicted"/>
<evidence type="ECO:0000256" key="2">
    <source>
        <dbReference type="SAM" id="MobiDB-lite"/>
    </source>
</evidence>
<dbReference type="PROSITE" id="PS50297">
    <property type="entry name" value="ANK_REP_REGION"/>
    <property type="match status" value="1"/>
</dbReference>
<dbReference type="InterPro" id="IPR052771">
    <property type="entry name" value="Neurotrophin_sig_adaptor"/>
</dbReference>
<evidence type="ECO:0000313" key="3">
    <source>
        <dbReference type="EMBL" id="KAG5857292.1"/>
    </source>
</evidence>
<name>A0A9D3SBQ6_ANGAN</name>
<dbReference type="Gene3D" id="1.25.40.20">
    <property type="entry name" value="Ankyrin repeat-containing domain"/>
    <property type="match status" value="1"/>
</dbReference>
<dbReference type="PROSITE" id="PS50088">
    <property type="entry name" value="ANK_REPEAT"/>
    <property type="match status" value="2"/>
</dbReference>
<organism evidence="3 4">
    <name type="scientific">Anguilla anguilla</name>
    <name type="common">European freshwater eel</name>
    <name type="synonym">Muraena anguilla</name>
    <dbReference type="NCBI Taxonomy" id="7936"/>
    <lineage>
        <taxon>Eukaryota</taxon>
        <taxon>Metazoa</taxon>
        <taxon>Chordata</taxon>
        <taxon>Craniata</taxon>
        <taxon>Vertebrata</taxon>
        <taxon>Euteleostomi</taxon>
        <taxon>Actinopterygii</taxon>
        <taxon>Neopterygii</taxon>
        <taxon>Teleostei</taxon>
        <taxon>Anguilliformes</taxon>
        <taxon>Anguillidae</taxon>
        <taxon>Anguilla</taxon>
    </lineage>
</organism>
<dbReference type="PANTHER" id="PTHR24116:SF0">
    <property type="entry name" value="KINASE D-INTERACTING SUBSTRATE OF 220 KDA"/>
    <property type="match status" value="1"/>
</dbReference>
<feature type="repeat" description="ANK" evidence="1">
    <location>
        <begin position="78"/>
        <end position="110"/>
    </location>
</feature>
<gene>
    <name evidence="3" type="ORF">ANANG_G00017910</name>
</gene>
<reference evidence="3" key="1">
    <citation type="submission" date="2021-01" db="EMBL/GenBank/DDBJ databases">
        <title>A chromosome-scale assembly of European eel, Anguilla anguilla.</title>
        <authorList>
            <person name="Henkel C."/>
            <person name="Jong-Raadsen S.A."/>
            <person name="Dufour S."/>
            <person name="Weltzien F.-A."/>
            <person name="Palstra A.P."/>
            <person name="Pelster B."/>
            <person name="Spaink H.P."/>
            <person name="Van Den Thillart G.E."/>
            <person name="Jansen H."/>
            <person name="Zahm M."/>
            <person name="Klopp C."/>
            <person name="Cedric C."/>
            <person name="Louis A."/>
            <person name="Berthelot C."/>
            <person name="Parey E."/>
            <person name="Roest Crollius H."/>
            <person name="Montfort J."/>
            <person name="Robinson-Rechavi M."/>
            <person name="Bucao C."/>
            <person name="Bouchez O."/>
            <person name="Gislard M."/>
            <person name="Lluch J."/>
            <person name="Milhes M."/>
            <person name="Lampietro C."/>
            <person name="Lopez Roques C."/>
            <person name="Donnadieu C."/>
            <person name="Braasch I."/>
            <person name="Desvignes T."/>
            <person name="Postlethwait J."/>
            <person name="Bobe J."/>
            <person name="Guiguen Y."/>
            <person name="Dirks R."/>
        </authorList>
    </citation>
    <scope>NUCLEOTIDE SEQUENCE</scope>
    <source>
        <strain evidence="3">Tag_6206</strain>
        <tissue evidence="3">Liver</tissue>
    </source>
</reference>
<dbReference type="GO" id="GO:0030165">
    <property type="term" value="F:PDZ domain binding"/>
    <property type="evidence" value="ECO:0007669"/>
    <property type="project" value="TreeGrafter"/>
</dbReference>
<feature type="region of interest" description="Disordered" evidence="2">
    <location>
        <begin position="143"/>
        <end position="181"/>
    </location>
</feature>
<dbReference type="InterPro" id="IPR002110">
    <property type="entry name" value="Ankyrin_rpt"/>
</dbReference>
<dbReference type="EMBL" id="JAFIRN010000001">
    <property type="protein sequence ID" value="KAG5857292.1"/>
    <property type="molecule type" value="Genomic_DNA"/>
</dbReference>
<comment type="caution">
    <text evidence="3">The sequence shown here is derived from an EMBL/GenBank/DDBJ whole genome shotgun (WGS) entry which is preliminary data.</text>
</comment>
<dbReference type="Pfam" id="PF12796">
    <property type="entry name" value="Ank_2"/>
    <property type="match status" value="1"/>
</dbReference>
<keyword evidence="4" id="KW-1185">Reference proteome</keyword>